<feature type="domain" description="HTH merR-type" evidence="3">
    <location>
        <begin position="21"/>
        <end position="65"/>
    </location>
</feature>
<dbReference type="SUPFAM" id="SSF46955">
    <property type="entry name" value="Putative DNA-binding domain"/>
    <property type="match status" value="1"/>
</dbReference>
<dbReference type="CDD" id="cd04762">
    <property type="entry name" value="HTH_MerR-trunc"/>
    <property type="match status" value="1"/>
</dbReference>
<evidence type="ECO:0000256" key="2">
    <source>
        <dbReference type="SAM" id="Phobius"/>
    </source>
</evidence>
<proteinExistence type="predicted"/>
<feature type="compositionally biased region" description="Basic and acidic residues" evidence="1">
    <location>
        <begin position="57"/>
        <end position="108"/>
    </location>
</feature>
<feature type="region of interest" description="Disordered" evidence="1">
    <location>
        <begin position="42"/>
        <end position="108"/>
    </location>
</feature>
<dbReference type="GO" id="GO:0003677">
    <property type="term" value="F:DNA binding"/>
    <property type="evidence" value="ECO:0007669"/>
    <property type="project" value="InterPro"/>
</dbReference>
<dbReference type="STRING" id="1802505.A3D01_01890"/>
<dbReference type="SMART" id="SM00422">
    <property type="entry name" value="HTH_MERR"/>
    <property type="match status" value="1"/>
</dbReference>
<evidence type="ECO:0000313" key="4">
    <source>
        <dbReference type="EMBL" id="OGM33457.1"/>
    </source>
</evidence>
<sequence>MQNIKTGETNPSPEEIGFQKKLSIGEASEYLGVSIDTLRRWEKKGKIEPMRSPGGHRYFDKKDLDNLFGRKYERVAETRPRQRSEENTTPEETPKETSETPDLTKPETEIVSEIPPEFLRPPRKVDIPPITPIRVIKETYLQDESLEVKQTIEVAKIAEISVLTPPQEIQIPPLPNPVGNEDLPNNSQAVKKSSHKGIIVFLSLIFILTILLGGLSLYLWQSSKQILSPIP</sequence>
<dbReference type="NCBIfam" id="TIGR01764">
    <property type="entry name" value="excise"/>
    <property type="match status" value="1"/>
</dbReference>
<dbReference type="InterPro" id="IPR010093">
    <property type="entry name" value="SinI_DNA-bd"/>
</dbReference>
<comment type="caution">
    <text evidence="4">The sequence shown here is derived from an EMBL/GenBank/DDBJ whole genome shotgun (WGS) entry which is preliminary data.</text>
</comment>
<gene>
    <name evidence="4" type="ORF">A3D01_01890</name>
</gene>
<dbReference type="AlphaFoldDB" id="A0A1F7Z1R9"/>
<evidence type="ECO:0000313" key="5">
    <source>
        <dbReference type="Proteomes" id="UP000177169"/>
    </source>
</evidence>
<keyword evidence="2" id="KW-0472">Membrane</keyword>
<dbReference type="InterPro" id="IPR009061">
    <property type="entry name" value="DNA-bd_dom_put_sf"/>
</dbReference>
<keyword evidence="2" id="KW-0812">Transmembrane</keyword>
<dbReference type="Gene3D" id="1.10.1660.10">
    <property type="match status" value="1"/>
</dbReference>
<dbReference type="GO" id="GO:0006355">
    <property type="term" value="P:regulation of DNA-templated transcription"/>
    <property type="evidence" value="ECO:0007669"/>
    <property type="project" value="InterPro"/>
</dbReference>
<accession>A0A1F7Z1R9</accession>
<organism evidence="4 5">
    <name type="scientific">Candidatus Woesebacteria bacterium RIFCSPHIGHO2_02_FULL_39_13</name>
    <dbReference type="NCBI Taxonomy" id="1802505"/>
    <lineage>
        <taxon>Bacteria</taxon>
        <taxon>Candidatus Woeseibacteriota</taxon>
    </lineage>
</organism>
<dbReference type="Proteomes" id="UP000177169">
    <property type="component" value="Unassembled WGS sequence"/>
</dbReference>
<evidence type="ECO:0000259" key="3">
    <source>
        <dbReference type="PROSITE" id="PS50937"/>
    </source>
</evidence>
<dbReference type="InterPro" id="IPR000551">
    <property type="entry name" value="MerR-type_HTH_dom"/>
</dbReference>
<evidence type="ECO:0000256" key="1">
    <source>
        <dbReference type="SAM" id="MobiDB-lite"/>
    </source>
</evidence>
<dbReference type="PROSITE" id="PS50937">
    <property type="entry name" value="HTH_MERR_2"/>
    <property type="match status" value="1"/>
</dbReference>
<keyword evidence="2" id="KW-1133">Transmembrane helix</keyword>
<protein>
    <recommendedName>
        <fullName evidence="3">HTH merR-type domain-containing protein</fullName>
    </recommendedName>
</protein>
<name>A0A1F7Z1R9_9BACT</name>
<reference evidence="4 5" key="1">
    <citation type="journal article" date="2016" name="Nat. Commun.">
        <title>Thousands of microbial genomes shed light on interconnected biogeochemical processes in an aquifer system.</title>
        <authorList>
            <person name="Anantharaman K."/>
            <person name="Brown C.T."/>
            <person name="Hug L.A."/>
            <person name="Sharon I."/>
            <person name="Castelle C.J."/>
            <person name="Probst A.J."/>
            <person name="Thomas B.C."/>
            <person name="Singh A."/>
            <person name="Wilkins M.J."/>
            <person name="Karaoz U."/>
            <person name="Brodie E.L."/>
            <person name="Williams K.H."/>
            <person name="Hubbard S.S."/>
            <person name="Banfield J.F."/>
        </authorList>
    </citation>
    <scope>NUCLEOTIDE SEQUENCE [LARGE SCALE GENOMIC DNA]</scope>
</reference>
<dbReference type="EMBL" id="MGGR01000017">
    <property type="protein sequence ID" value="OGM33457.1"/>
    <property type="molecule type" value="Genomic_DNA"/>
</dbReference>
<dbReference type="Pfam" id="PF00376">
    <property type="entry name" value="MerR"/>
    <property type="match status" value="1"/>
</dbReference>
<feature type="transmembrane region" description="Helical" evidence="2">
    <location>
        <begin position="198"/>
        <end position="220"/>
    </location>
</feature>